<dbReference type="SUPFAM" id="SSF50447">
    <property type="entry name" value="Translation proteins"/>
    <property type="match status" value="1"/>
</dbReference>
<gene>
    <name evidence="4" type="ORF">S01H4_64938</name>
</gene>
<feature type="domain" description="Alanyl-tRNA synthetase class IIc N-terminal" evidence="3">
    <location>
        <begin position="16"/>
        <end position="63"/>
    </location>
</feature>
<reference evidence="4" key="1">
    <citation type="journal article" date="2014" name="Front. Microbiol.">
        <title>High frequency of phylogenetically diverse reductive dehalogenase-homologous genes in deep subseafloor sedimentary metagenomes.</title>
        <authorList>
            <person name="Kawai M."/>
            <person name="Futagami T."/>
            <person name="Toyoda A."/>
            <person name="Takaki Y."/>
            <person name="Nishi S."/>
            <person name="Hori S."/>
            <person name="Arai W."/>
            <person name="Tsubouchi T."/>
            <person name="Morono Y."/>
            <person name="Uchiyama I."/>
            <person name="Ito T."/>
            <person name="Fujiyama A."/>
            <person name="Inagaki F."/>
            <person name="Takami H."/>
        </authorList>
    </citation>
    <scope>NUCLEOTIDE SEQUENCE</scope>
    <source>
        <strain evidence="4">Expedition CK06-06</strain>
    </source>
</reference>
<keyword evidence="2" id="KW-0862">Zinc</keyword>
<dbReference type="InterPro" id="IPR009000">
    <property type="entry name" value="Transl_B-barrel_sf"/>
</dbReference>
<feature type="non-terminal residue" evidence="4">
    <location>
        <position position="63"/>
    </location>
</feature>
<dbReference type="GO" id="GO:0002161">
    <property type="term" value="F:aminoacyl-tRNA deacylase activity"/>
    <property type="evidence" value="ECO:0007669"/>
    <property type="project" value="UniProtKB-ARBA"/>
</dbReference>
<dbReference type="AlphaFoldDB" id="X1DMD6"/>
<dbReference type="Pfam" id="PF01411">
    <property type="entry name" value="tRNA-synt_2c"/>
    <property type="match status" value="1"/>
</dbReference>
<dbReference type="EMBL" id="BART01039548">
    <property type="protein sequence ID" value="GAH21352.1"/>
    <property type="molecule type" value="Genomic_DNA"/>
</dbReference>
<evidence type="ECO:0000259" key="3">
    <source>
        <dbReference type="Pfam" id="PF01411"/>
    </source>
</evidence>
<dbReference type="PANTHER" id="PTHR43462">
    <property type="entry name" value="ALANYL-TRNA EDITING PROTEIN"/>
    <property type="match status" value="1"/>
</dbReference>
<dbReference type="InterPro" id="IPR018164">
    <property type="entry name" value="Ala-tRNA-synth_IIc_N"/>
</dbReference>
<dbReference type="Gene3D" id="2.40.30.130">
    <property type="match status" value="1"/>
</dbReference>
<dbReference type="GO" id="GO:0005524">
    <property type="term" value="F:ATP binding"/>
    <property type="evidence" value="ECO:0007669"/>
    <property type="project" value="InterPro"/>
</dbReference>
<dbReference type="GO" id="GO:0046872">
    <property type="term" value="F:metal ion binding"/>
    <property type="evidence" value="ECO:0007669"/>
    <property type="project" value="UniProtKB-KW"/>
</dbReference>
<dbReference type="InterPro" id="IPR051335">
    <property type="entry name" value="Alanyl-tRNA_Editing_Enzymes"/>
</dbReference>
<accession>X1DMD6</accession>
<evidence type="ECO:0000313" key="4">
    <source>
        <dbReference type="EMBL" id="GAH21352.1"/>
    </source>
</evidence>
<protein>
    <recommendedName>
        <fullName evidence="3">Alanyl-tRNA synthetase class IIc N-terminal domain-containing protein</fullName>
    </recommendedName>
</protein>
<evidence type="ECO:0000256" key="2">
    <source>
        <dbReference type="ARBA" id="ARBA00022833"/>
    </source>
</evidence>
<dbReference type="GO" id="GO:0004813">
    <property type="term" value="F:alanine-tRNA ligase activity"/>
    <property type="evidence" value="ECO:0007669"/>
    <property type="project" value="InterPro"/>
</dbReference>
<organism evidence="4">
    <name type="scientific">marine sediment metagenome</name>
    <dbReference type="NCBI Taxonomy" id="412755"/>
    <lineage>
        <taxon>unclassified sequences</taxon>
        <taxon>metagenomes</taxon>
        <taxon>ecological metagenomes</taxon>
    </lineage>
</organism>
<dbReference type="PANTHER" id="PTHR43462:SF1">
    <property type="entry name" value="ALANYL-TRNA EDITING PROTEIN AARSD1"/>
    <property type="match status" value="1"/>
</dbReference>
<name>X1DMD6_9ZZZZ</name>
<proteinExistence type="predicted"/>
<evidence type="ECO:0000256" key="1">
    <source>
        <dbReference type="ARBA" id="ARBA00022723"/>
    </source>
</evidence>
<sequence>MTKLLYMDGIKGNYIREFDATVTKNKKDYVCLDQTVFYPLGGGQPSDVGFLQWDDKKSEVNEV</sequence>
<comment type="caution">
    <text evidence="4">The sequence shown here is derived from an EMBL/GenBank/DDBJ whole genome shotgun (WGS) entry which is preliminary data.</text>
</comment>
<keyword evidence="1" id="KW-0479">Metal-binding</keyword>
<dbReference type="GO" id="GO:0006419">
    <property type="term" value="P:alanyl-tRNA aminoacylation"/>
    <property type="evidence" value="ECO:0007669"/>
    <property type="project" value="InterPro"/>
</dbReference>